<evidence type="ECO:0000313" key="12">
    <source>
        <dbReference type="EMBL" id="MDR7347113.1"/>
    </source>
</evidence>
<comment type="pathway">
    <text evidence="2 10">Carbohydrate degradation; glycolysis; pyruvate from D-glyceraldehyde 3-phosphate: step 2/5.</text>
</comment>
<protein>
    <recommendedName>
        <fullName evidence="4 10">Phosphoglycerate kinase</fullName>
        <ecNumber evidence="3 10">2.7.2.3</ecNumber>
    </recommendedName>
</protein>
<evidence type="ECO:0000256" key="5">
    <source>
        <dbReference type="ARBA" id="ARBA00022679"/>
    </source>
</evidence>
<evidence type="ECO:0000256" key="4">
    <source>
        <dbReference type="ARBA" id="ARBA00016471"/>
    </source>
</evidence>
<dbReference type="InterPro" id="IPR001576">
    <property type="entry name" value="Phosphoglycerate_kinase"/>
</dbReference>
<feature type="binding site" evidence="10">
    <location>
        <position position="121"/>
    </location>
    <ligand>
        <name>substrate</name>
    </ligand>
</feature>
<evidence type="ECO:0000256" key="10">
    <source>
        <dbReference type="HAMAP-Rule" id="MF_00145"/>
    </source>
</evidence>
<dbReference type="PRINTS" id="PR00477">
    <property type="entry name" value="PHGLYCKINASE"/>
</dbReference>
<comment type="similarity">
    <text evidence="10 11">Belongs to the phosphoglycerate kinase family.</text>
</comment>
<feature type="binding site" evidence="10">
    <location>
        <position position="161"/>
    </location>
    <ligand>
        <name>substrate</name>
    </ligand>
</feature>
<feature type="binding site" evidence="10">
    <location>
        <position position="211"/>
    </location>
    <ligand>
        <name>ATP</name>
        <dbReference type="ChEBI" id="CHEBI:30616"/>
    </ligand>
</feature>
<dbReference type="EC" id="2.7.2.3" evidence="3 10"/>
<organism evidence="12 13">
    <name type="scientific">Enteractinococcus fodinae</name>
    <dbReference type="NCBI Taxonomy" id="684663"/>
    <lineage>
        <taxon>Bacteria</taxon>
        <taxon>Bacillati</taxon>
        <taxon>Actinomycetota</taxon>
        <taxon>Actinomycetes</taxon>
        <taxon>Micrococcales</taxon>
        <taxon>Micrococcaceae</taxon>
    </lineage>
</organism>
<evidence type="ECO:0000256" key="2">
    <source>
        <dbReference type="ARBA" id="ARBA00004838"/>
    </source>
</evidence>
<keyword evidence="8 10" id="KW-0067">ATP-binding</keyword>
<dbReference type="Gene3D" id="3.40.50.1260">
    <property type="entry name" value="Phosphoglycerate kinase, N-terminal domain"/>
    <property type="match status" value="2"/>
</dbReference>
<comment type="catalytic activity">
    <reaction evidence="1 10 11">
        <text>(2R)-3-phosphoglycerate + ATP = (2R)-3-phospho-glyceroyl phosphate + ADP</text>
        <dbReference type="Rhea" id="RHEA:14801"/>
        <dbReference type="ChEBI" id="CHEBI:30616"/>
        <dbReference type="ChEBI" id="CHEBI:57604"/>
        <dbReference type="ChEBI" id="CHEBI:58272"/>
        <dbReference type="ChEBI" id="CHEBI:456216"/>
        <dbReference type="EC" id="2.7.2.3"/>
    </reaction>
</comment>
<dbReference type="HAMAP" id="MF_00145">
    <property type="entry name" value="Phosphoglyc_kinase"/>
    <property type="match status" value="1"/>
</dbReference>
<gene>
    <name evidence="10" type="primary">pgk</name>
    <name evidence="12" type="ORF">J2S62_001370</name>
</gene>
<evidence type="ECO:0000256" key="3">
    <source>
        <dbReference type="ARBA" id="ARBA00013061"/>
    </source>
</evidence>
<keyword evidence="6 10" id="KW-0547">Nucleotide-binding</keyword>
<keyword evidence="7 10" id="KW-0418">Kinase</keyword>
<reference evidence="12 13" key="1">
    <citation type="submission" date="2023-07" db="EMBL/GenBank/DDBJ databases">
        <title>Sequencing the genomes of 1000 actinobacteria strains.</title>
        <authorList>
            <person name="Klenk H.-P."/>
        </authorList>
    </citation>
    <scope>NUCLEOTIDE SEQUENCE [LARGE SCALE GENOMIC DNA]</scope>
    <source>
        <strain evidence="12 13">DSM 22966</strain>
    </source>
</reference>
<dbReference type="EMBL" id="JAVDYJ010000001">
    <property type="protein sequence ID" value="MDR7347113.1"/>
    <property type="molecule type" value="Genomic_DNA"/>
</dbReference>
<keyword evidence="9 10" id="KW-0324">Glycolysis</keyword>
<dbReference type="SUPFAM" id="SSF53748">
    <property type="entry name" value="Phosphoglycerate kinase"/>
    <property type="match status" value="1"/>
</dbReference>
<evidence type="ECO:0000256" key="1">
    <source>
        <dbReference type="ARBA" id="ARBA00000642"/>
    </source>
</evidence>
<dbReference type="PROSITE" id="PS00111">
    <property type="entry name" value="PGLYCERATE_KINASE"/>
    <property type="match status" value="1"/>
</dbReference>
<dbReference type="Pfam" id="PF00162">
    <property type="entry name" value="PGK"/>
    <property type="match status" value="1"/>
</dbReference>
<dbReference type="InterPro" id="IPR036043">
    <property type="entry name" value="Phosphoglycerate_kinase_sf"/>
</dbReference>
<evidence type="ECO:0000256" key="8">
    <source>
        <dbReference type="ARBA" id="ARBA00022840"/>
    </source>
</evidence>
<feature type="binding site" evidence="10">
    <location>
        <position position="338"/>
    </location>
    <ligand>
        <name>ATP</name>
        <dbReference type="ChEBI" id="CHEBI:30616"/>
    </ligand>
</feature>
<evidence type="ECO:0000256" key="11">
    <source>
        <dbReference type="RuleBase" id="RU000532"/>
    </source>
</evidence>
<dbReference type="PANTHER" id="PTHR11406:SF23">
    <property type="entry name" value="PHOSPHOGLYCERATE KINASE 1, CHLOROPLASTIC-RELATED"/>
    <property type="match status" value="1"/>
</dbReference>
<feature type="binding site" evidence="10">
    <location>
        <position position="39"/>
    </location>
    <ligand>
        <name>substrate</name>
    </ligand>
</feature>
<dbReference type="InterPro" id="IPR015911">
    <property type="entry name" value="Phosphoglycerate_kinase_CS"/>
</dbReference>
<dbReference type="PIRSF" id="PIRSF000724">
    <property type="entry name" value="Pgk"/>
    <property type="match status" value="1"/>
</dbReference>
<sequence length="408" mass="42504">MMTAQTIRDLLPTASGRTVIVRSDLNVPLAEGRVTDDGRIRASLPAITQLAEAGAKVVVLAHLGRPKGEVNPQFSLAPVADRMRALSELSIFIADDVTGPHAQQAAHALEAGQVLLVENVRFDARETAADDDQRAEFAQEIAALAGDSGAYVNDAFGAVHRQHASVYDIAALLPSYQGPLVATELEVLDRLITNPRRPYTVVLGGSKVSDKLAVIDNLLDRADTLLIGGGMAYTFLKAQGHDVASSLLEEDQIPVVKEYLARSANGAAKIVLPVDTVVAEAFQADANHAVVSVDAMTTGPGGSAALGLDIGPETAKLYADHIAASATVFWNGPMGVFEMENFAAGTKTVAEALTTVDGLSVVGGGDSAAAVRTLGFDDTNYGHISTGGGASLEYLEGKTLPGIQALTK</sequence>
<evidence type="ECO:0000256" key="6">
    <source>
        <dbReference type="ARBA" id="ARBA00022741"/>
    </source>
</evidence>
<keyword evidence="5 10" id="KW-0808">Transferase</keyword>
<feature type="binding site" evidence="10">
    <location>
        <begin position="364"/>
        <end position="367"/>
    </location>
    <ligand>
        <name>ATP</name>
        <dbReference type="ChEBI" id="CHEBI:30616"/>
    </ligand>
</feature>
<keyword evidence="13" id="KW-1185">Reference proteome</keyword>
<dbReference type="InterPro" id="IPR015824">
    <property type="entry name" value="Phosphoglycerate_kinase_N"/>
</dbReference>
<feature type="binding site" evidence="10">
    <location>
        <begin position="62"/>
        <end position="65"/>
    </location>
    <ligand>
        <name>substrate</name>
    </ligand>
</feature>
<accession>A0ABU2B0I6</accession>
<feature type="binding site" evidence="10">
    <location>
        <position position="307"/>
    </location>
    <ligand>
        <name>ATP</name>
        <dbReference type="ChEBI" id="CHEBI:30616"/>
    </ligand>
</feature>
<comment type="subcellular location">
    <subcellularLocation>
        <location evidence="10">Cytoplasm</location>
    </subcellularLocation>
</comment>
<dbReference type="GO" id="GO:0004618">
    <property type="term" value="F:phosphoglycerate kinase activity"/>
    <property type="evidence" value="ECO:0007669"/>
    <property type="project" value="UniProtKB-EC"/>
</dbReference>
<comment type="subunit">
    <text evidence="10">Monomer.</text>
</comment>
<evidence type="ECO:0000313" key="13">
    <source>
        <dbReference type="Proteomes" id="UP001183794"/>
    </source>
</evidence>
<comment type="caution">
    <text evidence="12">The sequence shown here is derived from an EMBL/GenBank/DDBJ whole genome shotgun (WGS) entry which is preliminary data.</text>
</comment>
<feature type="binding site" evidence="10">
    <location>
        <begin position="24"/>
        <end position="26"/>
    </location>
    <ligand>
        <name>substrate</name>
    </ligand>
</feature>
<evidence type="ECO:0000256" key="9">
    <source>
        <dbReference type="ARBA" id="ARBA00023152"/>
    </source>
</evidence>
<dbReference type="Proteomes" id="UP001183794">
    <property type="component" value="Unassembled WGS sequence"/>
</dbReference>
<dbReference type="PANTHER" id="PTHR11406">
    <property type="entry name" value="PHOSPHOGLYCERATE KINASE"/>
    <property type="match status" value="1"/>
</dbReference>
<evidence type="ECO:0000256" key="7">
    <source>
        <dbReference type="ARBA" id="ARBA00022777"/>
    </source>
</evidence>
<keyword evidence="10" id="KW-0963">Cytoplasm</keyword>
<proteinExistence type="inferred from homology"/>
<name>A0ABU2B0I6_9MICC</name>